<dbReference type="PROSITE" id="PS51842">
    <property type="entry name" value="IF_ROD_2"/>
    <property type="match status" value="1"/>
</dbReference>
<dbReference type="SUPFAM" id="SSF90257">
    <property type="entry name" value="Myosin rod fragments"/>
    <property type="match status" value="1"/>
</dbReference>
<organism evidence="5 6">
    <name type="scientific">Lates calcarifer</name>
    <name type="common">Barramundi</name>
    <name type="synonym">Holocentrus calcarifer</name>
    <dbReference type="NCBI Taxonomy" id="8187"/>
    <lineage>
        <taxon>Eukaryota</taxon>
        <taxon>Metazoa</taxon>
        <taxon>Chordata</taxon>
        <taxon>Craniata</taxon>
        <taxon>Vertebrata</taxon>
        <taxon>Euteleostomi</taxon>
        <taxon>Actinopterygii</taxon>
        <taxon>Neopterygii</taxon>
        <taxon>Teleostei</taxon>
        <taxon>Neoteleostei</taxon>
        <taxon>Acanthomorphata</taxon>
        <taxon>Carangaria</taxon>
        <taxon>Carangaria incertae sedis</taxon>
        <taxon>Centropomidae</taxon>
        <taxon>Lates</taxon>
    </lineage>
</organism>
<keyword evidence="6" id="KW-1185">Reference proteome</keyword>
<keyword evidence="2 3" id="KW-0175">Coiled coil</keyword>
<evidence type="ECO:0000256" key="2">
    <source>
        <dbReference type="ARBA" id="ARBA00023054"/>
    </source>
</evidence>
<dbReference type="InterPro" id="IPR050405">
    <property type="entry name" value="Intermediate_filament"/>
</dbReference>
<accession>A0A4W6BZ74</accession>
<dbReference type="PANTHER" id="PTHR45652:SF18">
    <property type="entry name" value="ALPHA-INTERNEXIN"/>
    <property type="match status" value="1"/>
</dbReference>
<reference evidence="5" key="2">
    <citation type="submission" date="2025-08" db="UniProtKB">
        <authorList>
            <consortium name="Ensembl"/>
        </authorList>
    </citation>
    <scope>IDENTIFICATION</scope>
</reference>
<evidence type="ECO:0000256" key="1">
    <source>
        <dbReference type="ARBA" id="ARBA00022754"/>
    </source>
</evidence>
<dbReference type="GO" id="GO:0099160">
    <property type="term" value="C:postsynaptic intermediate filament cytoskeleton"/>
    <property type="evidence" value="ECO:0007669"/>
    <property type="project" value="TreeGrafter"/>
</dbReference>
<dbReference type="Gene3D" id="1.20.5.1160">
    <property type="entry name" value="Vasodilator-stimulated phosphoprotein"/>
    <property type="match status" value="1"/>
</dbReference>
<dbReference type="InterPro" id="IPR006821">
    <property type="entry name" value="Intermed_filament_DNA-bd"/>
</dbReference>
<dbReference type="PANTHER" id="PTHR45652">
    <property type="entry name" value="GLIAL FIBRILLARY ACIDIC PROTEIN"/>
    <property type="match status" value="1"/>
</dbReference>
<sequence>MSYGDRFTSSSYRKIFGDSPRFPVSSSRMSGSFPRVSPGLRSMAASRSSASSLMQTDSLDLTQTSVVNNELKVIRTNEKEQLQGLNDRFAMFIDKVRHLEQQNKVLETELVTLRQKQNEPSRIAHLYQQEMRELRSQVEELSRDKNRILIERNNMEDELQKLSAKFDEEVRAREEAEQTLKSFRKDAMRASREEINEFRRQLQSKTIEIETLRGTNESLERQITEMEDAHNTEVTAMQHNSFIIAKLNSQLLRFSFSNSVILTY</sequence>
<dbReference type="AlphaFoldDB" id="A0A4W6BZ74"/>
<dbReference type="Proteomes" id="UP000314980">
    <property type="component" value="Unassembled WGS sequence"/>
</dbReference>
<dbReference type="SMART" id="SM01391">
    <property type="entry name" value="Filament"/>
    <property type="match status" value="1"/>
</dbReference>
<dbReference type="GO" id="GO:0099184">
    <property type="term" value="F:structural constituent of postsynaptic intermediate filament cytoskeleton"/>
    <property type="evidence" value="ECO:0007669"/>
    <property type="project" value="TreeGrafter"/>
</dbReference>
<dbReference type="SUPFAM" id="SSF64593">
    <property type="entry name" value="Intermediate filament protein, coiled coil region"/>
    <property type="match status" value="1"/>
</dbReference>
<proteinExistence type="predicted"/>
<dbReference type="Ensembl" id="ENSLCAT00010003805.1">
    <property type="protein sequence ID" value="ENSLCAP00010003703.1"/>
    <property type="gene ID" value="ENSLCAG00010001916.1"/>
</dbReference>
<dbReference type="Pfam" id="PF04732">
    <property type="entry name" value="Filament_head"/>
    <property type="match status" value="1"/>
</dbReference>
<evidence type="ECO:0000313" key="5">
    <source>
        <dbReference type="Ensembl" id="ENSLCAP00010003703.1"/>
    </source>
</evidence>
<gene>
    <name evidence="5" type="primary">INA</name>
</gene>
<feature type="coiled-coil region" evidence="3">
    <location>
        <begin position="68"/>
        <end position="229"/>
    </location>
</feature>
<feature type="domain" description="IF rod" evidence="4">
    <location>
        <begin position="78"/>
        <end position="264"/>
    </location>
</feature>
<dbReference type="Pfam" id="PF00038">
    <property type="entry name" value="Filament"/>
    <property type="match status" value="1"/>
</dbReference>
<name>A0A4W6BZ74_LATCA</name>
<evidence type="ECO:0000259" key="4">
    <source>
        <dbReference type="PROSITE" id="PS51842"/>
    </source>
</evidence>
<keyword evidence="1" id="KW-0403">Intermediate filament</keyword>
<dbReference type="GO" id="GO:0005737">
    <property type="term" value="C:cytoplasm"/>
    <property type="evidence" value="ECO:0007669"/>
    <property type="project" value="TreeGrafter"/>
</dbReference>
<protein>
    <submittedName>
        <fullName evidence="5">Internexin neuronal intermediate filament protein, alpha a</fullName>
    </submittedName>
</protein>
<evidence type="ECO:0000313" key="6">
    <source>
        <dbReference type="Proteomes" id="UP000314980"/>
    </source>
</evidence>
<evidence type="ECO:0000256" key="3">
    <source>
        <dbReference type="SAM" id="Coils"/>
    </source>
</evidence>
<dbReference type="InterPro" id="IPR039008">
    <property type="entry name" value="IF_rod_dom"/>
</dbReference>
<dbReference type="GO" id="GO:0045109">
    <property type="term" value="P:intermediate filament organization"/>
    <property type="evidence" value="ECO:0007669"/>
    <property type="project" value="TreeGrafter"/>
</dbReference>
<reference evidence="5" key="3">
    <citation type="submission" date="2025-09" db="UniProtKB">
        <authorList>
            <consortium name="Ensembl"/>
        </authorList>
    </citation>
    <scope>IDENTIFICATION</scope>
</reference>
<dbReference type="GeneTree" id="ENSGT00940000154418"/>
<reference evidence="6" key="1">
    <citation type="submission" date="2015-09" db="EMBL/GenBank/DDBJ databases">
        <authorList>
            <person name="Sai Rama Sridatta P."/>
        </authorList>
    </citation>
    <scope>NUCLEOTIDE SEQUENCE [LARGE SCALE GENOMIC DNA]</scope>
</reference>
<dbReference type="GO" id="GO:0005882">
    <property type="term" value="C:intermediate filament"/>
    <property type="evidence" value="ECO:0007669"/>
    <property type="project" value="UniProtKB-KW"/>
</dbReference>
<dbReference type="Gene3D" id="1.20.5.170">
    <property type="match status" value="1"/>
</dbReference>